<dbReference type="InterPro" id="IPR001647">
    <property type="entry name" value="HTH_TetR"/>
</dbReference>
<dbReference type="PANTHER" id="PTHR30055">
    <property type="entry name" value="HTH-TYPE TRANSCRIPTIONAL REGULATOR RUTR"/>
    <property type="match status" value="1"/>
</dbReference>
<keyword evidence="2 4" id="KW-0238">DNA-binding</keyword>
<dbReference type="InterPro" id="IPR049445">
    <property type="entry name" value="TetR_SbtR-like_C"/>
</dbReference>
<feature type="DNA-binding region" description="H-T-H motif" evidence="4">
    <location>
        <begin position="32"/>
        <end position="51"/>
    </location>
</feature>
<dbReference type="PANTHER" id="PTHR30055:SF234">
    <property type="entry name" value="HTH-TYPE TRANSCRIPTIONAL REGULATOR BETI"/>
    <property type="match status" value="1"/>
</dbReference>
<evidence type="ECO:0000256" key="3">
    <source>
        <dbReference type="ARBA" id="ARBA00023163"/>
    </source>
</evidence>
<evidence type="ECO:0000256" key="4">
    <source>
        <dbReference type="PROSITE-ProRule" id="PRU00335"/>
    </source>
</evidence>
<dbReference type="PROSITE" id="PS50977">
    <property type="entry name" value="HTH_TETR_2"/>
    <property type="match status" value="1"/>
</dbReference>
<dbReference type="Proteomes" id="UP000481583">
    <property type="component" value="Unassembled WGS sequence"/>
</dbReference>
<dbReference type="GO" id="GO:0003700">
    <property type="term" value="F:DNA-binding transcription factor activity"/>
    <property type="evidence" value="ECO:0007669"/>
    <property type="project" value="TreeGrafter"/>
</dbReference>
<dbReference type="Pfam" id="PF00440">
    <property type="entry name" value="TetR_N"/>
    <property type="match status" value="1"/>
</dbReference>
<dbReference type="PRINTS" id="PR00455">
    <property type="entry name" value="HTHTETR"/>
</dbReference>
<organism evidence="6 7">
    <name type="scientific">Streptomyces coryli</name>
    <dbReference type="NCBI Taxonomy" id="1128680"/>
    <lineage>
        <taxon>Bacteria</taxon>
        <taxon>Bacillati</taxon>
        <taxon>Actinomycetota</taxon>
        <taxon>Actinomycetes</taxon>
        <taxon>Kitasatosporales</taxon>
        <taxon>Streptomycetaceae</taxon>
        <taxon>Streptomyces</taxon>
    </lineage>
</organism>
<dbReference type="SUPFAM" id="SSF46689">
    <property type="entry name" value="Homeodomain-like"/>
    <property type="match status" value="1"/>
</dbReference>
<dbReference type="InterPro" id="IPR036271">
    <property type="entry name" value="Tet_transcr_reg_TetR-rel_C_sf"/>
</dbReference>
<dbReference type="AlphaFoldDB" id="A0A6G4UAQ5"/>
<reference evidence="6 7" key="1">
    <citation type="submission" date="2020-02" db="EMBL/GenBank/DDBJ databases">
        <title>Whole-genome analyses of novel actinobacteria.</title>
        <authorList>
            <person name="Sahin N."/>
        </authorList>
    </citation>
    <scope>NUCLEOTIDE SEQUENCE [LARGE SCALE GENOMIC DNA]</scope>
    <source>
        <strain evidence="6 7">A7024</strain>
    </source>
</reference>
<evidence type="ECO:0000313" key="7">
    <source>
        <dbReference type="Proteomes" id="UP000481583"/>
    </source>
</evidence>
<dbReference type="EMBL" id="JAAKZV010000229">
    <property type="protein sequence ID" value="NGN68766.1"/>
    <property type="molecule type" value="Genomic_DNA"/>
</dbReference>
<evidence type="ECO:0000256" key="1">
    <source>
        <dbReference type="ARBA" id="ARBA00023015"/>
    </source>
</evidence>
<dbReference type="GO" id="GO:0000976">
    <property type="term" value="F:transcription cis-regulatory region binding"/>
    <property type="evidence" value="ECO:0007669"/>
    <property type="project" value="TreeGrafter"/>
</dbReference>
<evidence type="ECO:0000256" key="2">
    <source>
        <dbReference type="ARBA" id="ARBA00023125"/>
    </source>
</evidence>
<dbReference type="InterPro" id="IPR009057">
    <property type="entry name" value="Homeodomain-like_sf"/>
</dbReference>
<dbReference type="Pfam" id="PF21597">
    <property type="entry name" value="TetR_C_43"/>
    <property type="match status" value="1"/>
</dbReference>
<gene>
    <name evidence="6" type="ORF">G5C51_33355</name>
</gene>
<dbReference type="InterPro" id="IPR050109">
    <property type="entry name" value="HTH-type_TetR-like_transc_reg"/>
</dbReference>
<proteinExistence type="predicted"/>
<evidence type="ECO:0000259" key="5">
    <source>
        <dbReference type="PROSITE" id="PS50977"/>
    </source>
</evidence>
<comment type="caution">
    <text evidence="6">The sequence shown here is derived from an EMBL/GenBank/DDBJ whole genome shotgun (WGS) entry which is preliminary data.</text>
</comment>
<accession>A0A6G4UAQ5</accession>
<sequence length="216" mass="23723">MASRMRADAQRNREQILCAARDVLVAEGVDAALDEIARRAGVGIATLYRRFPNREALLQGVAVDILSRMVEAFDRVRAAQTDPFEGLRLFMHAAVDLRIGAIMPALSGRFTVEGALSGAGRDPLRELQQLLGEAQEAGLVRGDVLVGDVTLMVIRLSRPLPGDVVPQDRDIAHRQLEIYLDGLRPAAARERAIRLPGPAIGFAWFNKIRERIAARD</sequence>
<keyword evidence="1" id="KW-0805">Transcription regulation</keyword>
<name>A0A6G4UAQ5_9ACTN</name>
<evidence type="ECO:0000313" key="6">
    <source>
        <dbReference type="EMBL" id="NGN68766.1"/>
    </source>
</evidence>
<keyword evidence="7" id="KW-1185">Reference proteome</keyword>
<dbReference type="SUPFAM" id="SSF48498">
    <property type="entry name" value="Tetracyclin repressor-like, C-terminal domain"/>
    <property type="match status" value="1"/>
</dbReference>
<dbReference type="RefSeq" id="WP_165243020.1">
    <property type="nucleotide sequence ID" value="NZ_JAAKZV010000229.1"/>
</dbReference>
<protein>
    <submittedName>
        <fullName evidence="6">TetR/AcrR family transcriptional regulator</fullName>
    </submittedName>
</protein>
<dbReference type="Gene3D" id="1.10.357.10">
    <property type="entry name" value="Tetracycline Repressor, domain 2"/>
    <property type="match status" value="1"/>
</dbReference>
<feature type="domain" description="HTH tetR-type" evidence="5">
    <location>
        <begin position="10"/>
        <end position="69"/>
    </location>
</feature>
<keyword evidence="3" id="KW-0804">Transcription</keyword>